<keyword evidence="3" id="KW-1185">Reference proteome</keyword>
<feature type="signal peptide" evidence="1">
    <location>
        <begin position="1"/>
        <end position="19"/>
    </location>
</feature>
<organism evidence="2 3">
    <name type="scientific">Mycena venus</name>
    <dbReference type="NCBI Taxonomy" id="2733690"/>
    <lineage>
        <taxon>Eukaryota</taxon>
        <taxon>Fungi</taxon>
        <taxon>Dikarya</taxon>
        <taxon>Basidiomycota</taxon>
        <taxon>Agaricomycotina</taxon>
        <taxon>Agaricomycetes</taxon>
        <taxon>Agaricomycetidae</taxon>
        <taxon>Agaricales</taxon>
        <taxon>Marasmiineae</taxon>
        <taxon>Mycenaceae</taxon>
        <taxon>Mycena</taxon>
    </lineage>
</organism>
<feature type="chain" id="PRO_5034730510" evidence="1">
    <location>
        <begin position="20"/>
        <end position="156"/>
    </location>
</feature>
<evidence type="ECO:0000313" key="3">
    <source>
        <dbReference type="Proteomes" id="UP000620124"/>
    </source>
</evidence>
<evidence type="ECO:0000256" key="1">
    <source>
        <dbReference type="SAM" id="SignalP"/>
    </source>
</evidence>
<evidence type="ECO:0000313" key="2">
    <source>
        <dbReference type="EMBL" id="KAF7344731.1"/>
    </source>
</evidence>
<dbReference type="OrthoDB" id="2769307at2759"/>
<dbReference type="AlphaFoldDB" id="A0A8H6XQG0"/>
<comment type="caution">
    <text evidence="2">The sequence shown here is derived from an EMBL/GenBank/DDBJ whole genome shotgun (WGS) entry which is preliminary data.</text>
</comment>
<dbReference type="Proteomes" id="UP000620124">
    <property type="component" value="Unassembled WGS sequence"/>
</dbReference>
<protein>
    <submittedName>
        <fullName evidence="2">Uncharacterized protein</fullName>
    </submittedName>
</protein>
<accession>A0A8H6XQG0</accession>
<sequence>MHFLATCVAALASFTAVIAAPNFKRAGSITAPFSGTSITSGGSIPFSYADSNWCHEGYTPITIWLSEAAPTGLNATGDLPDGTYLEYYGRYLINNFGLPVLQPLPPTSLTIPDISSFSAGSTLFLSVVEEAQPGTCPGGVSQPAQYEFTSVSLSVA</sequence>
<dbReference type="EMBL" id="JACAZI010000014">
    <property type="protein sequence ID" value="KAF7344731.1"/>
    <property type="molecule type" value="Genomic_DNA"/>
</dbReference>
<name>A0A8H6XQG0_9AGAR</name>
<gene>
    <name evidence="2" type="ORF">MVEN_01633800</name>
</gene>
<reference evidence="2" key="1">
    <citation type="submission" date="2020-05" db="EMBL/GenBank/DDBJ databases">
        <title>Mycena genomes resolve the evolution of fungal bioluminescence.</title>
        <authorList>
            <person name="Tsai I.J."/>
        </authorList>
    </citation>
    <scope>NUCLEOTIDE SEQUENCE</scope>
    <source>
        <strain evidence="2">CCC161011</strain>
    </source>
</reference>
<proteinExistence type="predicted"/>
<keyword evidence="1" id="KW-0732">Signal</keyword>